<evidence type="ECO:0000256" key="2">
    <source>
        <dbReference type="SAM" id="Coils"/>
    </source>
</evidence>
<evidence type="ECO:0000256" key="3">
    <source>
        <dbReference type="SAM" id="MobiDB-lite"/>
    </source>
</evidence>
<keyword evidence="1" id="KW-0677">Repeat</keyword>
<dbReference type="InterPro" id="IPR027417">
    <property type="entry name" value="P-loop_NTPase"/>
</dbReference>
<sequence length="278" mass="33468">SPIARVKRYKEMLFIKECFIFSYFRLEEATRQQEYRAALRIQSWFRGYRVRFYIRHLHEKAVIIQKIWRGFRARARCRQMVMEAYFVMKMNFYNEMAIRIQRRWRGFYVRKYIHSFYSRKSYLERISRTNELVRGEMDQLEELQKKERVCLKKVKEQKAKLYQAYRWHHLLSTKRCPGVFNSPFRLAPHEMELLLRQVKYQAPTKLVPRDCTPLTPAAPTLPSFHETVESPRSKTRAGCSPRPIPSRTPSTKQQVRWSSIEGAHRCPPPKPPLTKYAS</sequence>
<accession>A0A3Q2YCN6</accession>
<dbReference type="Gene3D" id="1.20.5.190">
    <property type="match status" value="1"/>
</dbReference>
<dbReference type="PANTHER" id="PTHR22590">
    <property type="entry name" value="MYOSIN MOTOR DOMAIN-CONTAINING PROTEIN"/>
    <property type="match status" value="1"/>
</dbReference>
<dbReference type="InterPro" id="IPR000048">
    <property type="entry name" value="IQ_motif_EF-hand-BS"/>
</dbReference>
<keyword evidence="2" id="KW-0175">Coiled coil</keyword>
<dbReference type="InterPro" id="IPR052318">
    <property type="entry name" value="CellDiv_DevSignal_Domain"/>
</dbReference>
<name>A0A3Q2YCN6_HIPCM</name>
<dbReference type="SUPFAM" id="SSF52540">
    <property type="entry name" value="P-loop containing nucleoside triphosphate hydrolases"/>
    <property type="match status" value="1"/>
</dbReference>
<dbReference type="OMA" id="RLAPHEM"/>
<dbReference type="SMART" id="SM00015">
    <property type="entry name" value="IQ"/>
    <property type="match status" value="3"/>
</dbReference>
<dbReference type="Pfam" id="PF00612">
    <property type="entry name" value="IQ"/>
    <property type="match status" value="3"/>
</dbReference>
<dbReference type="AlphaFoldDB" id="A0A3Q2YCN6"/>
<dbReference type="CDD" id="cd23767">
    <property type="entry name" value="IQCD"/>
    <property type="match status" value="1"/>
</dbReference>
<proteinExistence type="predicted"/>
<reference evidence="4" key="1">
    <citation type="submission" date="2025-08" db="UniProtKB">
        <authorList>
            <consortium name="Ensembl"/>
        </authorList>
    </citation>
    <scope>IDENTIFICATION</scope>
</reference>
<protein>
    <submittedName>
        <fullName evidence="4">Spermatogenesis associated 17</fullName>
    </submittedName>
</protein>
<reference evidence="4" key="2">
    <citation type="submission" date="2025-09" db="UniProtKB">
        <authorList>
            <consortium name="Ensembl"/>
        </authorList>
    </citation>
    <scope>IDENTIFICATION</scope>
</reference>
<dbReference type="STRING" id="109280.ENSHCOP00000015028"/>
<feature type="region of interest" description="Disordered" evidence="3">
    <location>
        <begin position="217"/>
        <end position="278"/>
    </location>
</feature>
<dbReference type="Proteomes" id="UP000264820">
    <property type="component" value="Unplaced"/>
</dbReference>
<dbReference type="PANTHER" id="PTHR22590:SF2">
    <property type="entry name" value="IQ DOMAIN-CONTAINING PROTEIN N"/>
    <property type="match status" value="1"/>
</dbReference>
<evidence type="ECO:0000256" key="1">
    <source>
        <dbReference type="ARBA" id="ARBA00022737"/>
    </source>
</evidence>
<keyword evidence="5" id="KW-1185">Reference proteome</keyword>
<evidence type="ECO:0000313" key="5">
    <source>
        <dbReference type="Proteomes" id="UP000264820"/>
    </source>
</evidence>
<dbReference type="PROSITE" id="PS50096">
    <property type="entry name" value="IQ"/>
    <property type="match status" value="3"/>
</dbReference>
<dbReference type="GeneTree" id="ENSGT00390000011270"/>
<feature type="coiled-coil region" evidence="2">
    <location>
        <begin position="123"/>
        <end position="160"/>
    </location>
</feature>
<dbReference type="Ensembl" id="ENSHCOT00000027908.1">
    <property type="protein sequence ID" value="ENSHCOP00000015028.1"/>
    <property type="gene ID" value="ENSHCOG00000018562.1"/>
</dbReference>
<evidence type="ECO:0000313" key="4">
    <source>
        <dbReference type="Ensembl" id="ENSHCOP00000015028.1"/>
    </source>
</evidence>
<organism evidence="4 5">
    <name type="scientific">Hippocampus comes</name>
    <name type="common">Tiger tail seahorse</name>
    <dbReference type="NCBI Taxonomy" id="109280"/>
    <lineage>
        <taxon>Eukaryota</taxon>
        <taxon>Metazoa</taxon>
        <taxon>Chordata</taxon>
        <taxon>Craniata</taxon>
        <taxon>Vertebrata</taxon>
        <taxon>Euteleostomi</taxon>
        <taxon>Actinopterygii</taxon>
        <taxon>Neopterygii</taxon>
        <taxon>Teleostei</taxon>
        <taxon>Neoteleostei</taxon>
        <taxon>Acanthomorphata</taxon>
        <taxon>Syngnathiaria</taxon>
        <taxon>Syngnathiformes</taxon>
        <taxon>Syngnathoidei</taxon>
        <taxon>Syngnathidae</taxon>
        <taxon>Hippocampus</taxon>
    </lineage>
</organism>